<dbReference type="AlphaFoldDB" id="A0A1I5UQN4"/>
<dbReference type="EMBL" id="FOXD01000014">
    <property type="protein sequence ID" value="SFP97500.1"/>
    <property type="molecule type" value="Genomic_DNA"/>
</dbReference>
<dbReference type="Gene3D" id="3.30.565.10">
    <property type="entry name" value="Histidine kinase-like ATPase, C-terminal domain"/>
    <property type="match status" value="1"/>
</dbReference>
<dbReference type="Gene3D" id="1.10.287.130">
    <property type="match status" value="1"/>
</dbReference>
<proteinExistence type="predicted"/>
<dbReference type="InterPro" id="IPR036890">
    <property type="entry name" value="HATPase_C_sf"/>
</dbReference>
<keyword evidence="5" id="KW-1003">Cell membrane</keyword>
<dbReference type="STRING" id="1884432.SAMN05518683_11415"/>
<dbReference type="PANTHER" id="PTHR45528:SF1">
    <property type="entry name" value="SENSOR HISTIDINE KINASE CPXA"/>
    <property type="match status" value="1"/>
</dbReference>
<evidence type="ECO:0000256" key="12">
    <source>
        <dbReference type="ARBA" id="ARBA00022989"/>
    </source>
</evidence>
<dbReference type="EC" id="2.7.13.3" evidence="4"/>
<keyword evidence="8 15" id="KW-0812">Transmembrane</keyword>
<gene>
    <name evidence="18" type="ORF">SAMN05518683_11415</name>
</gene>
<feature type="transmembrane region" description="Helical" evidence="15">
    <location>
        <begin position="153"/>
        <end position="172"/>
    </location>
</feature>
<dbReference type="Proteomes" id="UP000198892">
    <property type="component" value="Unassembled WGS sequence"/>
</dbReference>
<keyword evidence="7" id="KW-0808">Transferase</keyword>
<dbReference type="OrthoDB" id="9813151at2"/>
<comment type="catalytic activity">
    <reaction evidence="1">
        <text>ATP + protein L-histidine = ADP + protein N-phospho-L-histidine.</text>
        <dbReference type="EC" id="2.7.13.3"/>
    </reaction>
</comment>
<evidence type="ECO:0000256" key="10">
    <source>
        <dbReference type="ARBA" id="ARBA00022777"/>
    </source>
</evidence>
<dbReference type="Pfam" id="PF02518">
    <property type="entry name" value="HATPase_c"/>
    <property type="match status" value="1"/>
</dbReference>
<evidence type="ECO:0000256" key="15">
    <source>
        <dbReference type="SAM" id="Phobius"/>
    </source>
</evidence>
<keyword evidence="10 18" id="KW-0418">Kinase</keyword>
<evidence type="ECO:0000313" key="19">
    <source>
        <dbReference type="Proteomes" id="UP000198892"/>
    </source>
</evidence>
<dbReference type="InterPro" id="IPR003661">
    <property type="entry name" value="HisK_dim/P_dom"/>
</dbReference>
<name>A0A1I5UQN4_9BACI</name>
<keyword evidence="19" id="KW-1185">Reference proteome</keyword>
<reference evidence="19" key="1">
    <citation type="submission" date="2016-10" db="EMBL/GenBank/DDBJ databases">
        <authorList>
            <person name="Varghese N."/>
            <person name="Submissions S."/>
        </authorList>
    </citation>
    <scope>NUCLEOTIDE SEQUENCE [LARGE SCALE GENOMIC DNA]</scope>
    <source>
        <strain evidence="19">S7</strain>
    </source>
</reference>
<evidence type="ECO:0000256" key="3">
    <source>
        <dbReference type="ARBA" id="ARBA00004651"/>
    </source>
</evidence>
<dbReference type="RefSeq" id="WP_093337881.1">
    <property type="nucleotide sequence ID" value="NZ_FOXD01000014.1"/>
</dbReference>
<dbReference type="InterPro" id="IPR050398">
    <property type="entry name" value="HssS/ArlS-like"/>
</dbReference>
<dbReference type="GO" id="GO:0005524">
    <property type="term" value="F:ATP binding"/>
    <property type="evidence" value="ECO:0007669"/>
    <property type="project" value="UniProtKB-KW"/>
</dbReference>
<evidence type="ECO:0000256" key="2">
    <source>
        <dbReference type="ARBA" id="ARBA00004314"/>
    </source>
</evidence>
<evidence type="ECO:0000256" key="4">
    <source>
        <dbReference type="ARBA" id="ARBA00012438"/>
    </source>
</evidence>
<keyword evidence="14 15" id="KW-0472">Membrane</keyword>
<evidence type="ECO:0000256" key="5">
    <source>
        <dbReference type="ARBA" id="ARBA00022475"/>
    </source>
</evidence>
<dbReference type="CDD" id="cd00082">
    <property type="entry name" value="HisKA"/>
    <property type="match status" value="1"/>
</dbReference>
<dbReference type="SMART" id="SM00388">
    <property type="entry name" value="HisKA"/>
    <property type="match status" value="1"/>
</dbReference>
<evidence type="ECO:0000256" key="8">
    <source>
        <dbReference type="ARBA" id="ARBA00022692"/>
    </source>
</evidence>
<evidence type="ECO:0000313" key="18">
    <source>
        <dbReference type="EMBL" id="SFP97500.1"/>
    </source>
</evidence>
<evidence type="ECO:0000259" key="17">
    <source>
        <dbReference type="PROSITE" id="PS50885"/>
    </source>
</evidence>
<feature type="transmembrane region" description="Helical" evidence="15">
    <location>
        <begin position="12"/>
        <end position="31"/>
    </location>
</feature>
<evidence type="ECO:0000256" key="9">
    <source>
        <dbReference type="ARBA" id="ARBA00022741"/>
    </source>
</evidence>
<evidence type="ECO:0000256" key="13">
    <source>
        <dbReference type="ARBA" id="ARBA00023012"/>
    </source>
</evidence>
<dbReference type="PROSITE" id="PS50109">
    <property type="entry name" value="HIS_KIN"/>
    <property type="match status" value="1"/>
</dbReference>
<keyword evidence="12 15" id="KW-1133">Transmembrane helix</keyword>
<dbReference type="GO" id="GO:0000155">
    <property type="term" value="F:phosphorelay sensor kinase activity"/>
    <property type="evidence" value="ECO:0007669"/>
    <property type="project" value="InterPro"/>
</dbReference>
<dbReference type="InterPro" id="IPR004358">
    <property type="entry name" value="Sig_transdc_His_kin-like_C"/>
</dbReference>
<dbReference type="PANTHER" id="PTHR45528">
    <property type="entry name" value="SENSOR HISTIDINE KINASE CPXA"/>
    <property type="match status" value="1"/>
</dbReference>
<dbReference type="Pfam" id="PF00672">
    <property type="entry name" value="HAMP"/>
    <property type="match status" value="1"/>
</dbReference>
<dbReference type="Gene3D" id="6.10.340.10">
    <property type="match status" value="1"/>
</dbReference>
<dbReference type="SUPFAM" id="SSF158472">
    <property type="entry name" value="HAMP domain-like"/>
    <property type="match status" value="1"/>
</dbReference>
<dbReference type="InterPro" id="IPR036097">
    <property type="entry name" value="HisK_dim/P_sf"/>
</dbReference>
<dbReference type="PROSITE" id="PS50885">
    <property type="entry name" value="HAMP"/>
    <property type="match status" value="1"/>
</dbReference>
<dbReference type="Pfam" id="PF00512">
    <property type="entry name" value="HisKA"/>
    <property type="match status" value="1"/>
</dbReference>
<dbReference type="PRINTS" id="PR00344">
    <property type="entry name" value="BCTRLSENSOR"/>
</dbReference>
<dbReference type="FunFam" id="1.10.287.130:FF:000001">
    <property type="entry name" value="Two-component sensor histidine kinase"/>
    <property type="match status" value="1"/>
</dbReference>
<dbReference type="InterPro" id="IPR003594">
    <property type="entry name" value="HATPase_dom"/>
</dbReference>
<keyword evidence="6" id="KW-0597">Phosphoprotein</keyword>
<sequence>MNTIFYKLGGAITLLFLVVLLPLGFVTLEVFHNYSHTHLKEETKEMASQYASMLAAEDSSDIELLVASISEETTREIIVFDPAETVIKTSEIASFRPGSNLSETGETGNYVDPGTDQHYFYAGIPVSNEMISSIYVFSPSNIMSSSTVQLQNALWLSGLGALLLALGFTYIFSKKLTNPLQMMEKTAKRLARGDLDAEVSVTTRDEVGSLAHSMNELAQELKRYRGSRREFFSNVSHEFRTPLSYIQGYSHALMNNFHQDENQRQQFIHVIHEEANRMNRLIDDLSELSRMEEERFPLELELVNLAYIAEKAEEKIRHNIEDKAITFHTEIEEEIPDIVADSFRLEQIFMNLLQNAVWYTENGSIRLKIWAEDGKVKGMVSDTGPGIEPEELPYIFERFYRVEKSRARDFGGTGLGLAIVKQLTELQYGTIDVESRKGRGTTFTLCFPEAREGEE</sequence>
<accession>A0A1I5UQN4</accession>
<evidence type="ECO:0000256" key="11">
    <source>
        <dbReference type="ARBA" id="ARBA00022840"/>
    </source>
</evidence>
<evidence type="ECO:0000256" key="7">
    <source>
        <dbReference type="ARBA" id="ARBA00022679"/>
    </source>
</evidence>
<dbReference type="GO" id="GO:0005886">
    <property type="term" value="C:plasma membrane"/>
    <property type="evidence" value="ECO:0007669"/>
    <property type="project" value="UniProtKB-SubCell"/>
</dbReference>
<dbReference type="InterPro" id="IPR005467">
    <property type="entry name" value="His_kinase_dom"/>
</dbReference>
<dbReference type="InterPro" id="IPR003660">
    <property type="entry name" value="HAMP_dom"/>
</dbReference>
<dbReference type="GO" id="GO:0045121">
    <property type="term" value="C:membrane raft"/>
    <property type="evidence" value="ECO:0007669"/>
    <property type="project" value="UniProtKB-SubCell"/>
</dbReference>
<feature type="domain" description="HAMP" evidence="17">
    <location>
        <begin position="174"/>
        <end position="226"/>
    </location>
</feature>
<comment type="subcellular location">
    <subcellularLocation>
        <location evidence="3">Cell membrane</location>
        <topology evidence="3">Multi-pass membrane protein</topology>
    </subcellularLocation>
    <subcellularLocation>
        <location evidence="2">Membrane raft</location>
        <topology evidence="2">Multi-pass membrane protein</topology>
    </subcellularLocation>
</comment>
<evidence type="ECO:0000256" key="14">
    <source>
        <dbReference type="ARBA" id="ARBA00023136"/>
    </source>
</evidence>
<dbReference type="FunFam" id="3.30.565.10:FF:000023">
    <property type="entry name" value="PAS domain-containing sensor histidine kinase"/>
    <property type="match status" value="1"/>
</dbReference>
<feature type="domain" description="Histidine kinase" evidence="16">
    <location>
        <begin position="234"/>
        <end position="451"/>
    </location>
</feature>
<keyword evidence="13" id="KW-0902">Two-component regulatory system</keyword>
<evidence type="ECO:0000256" key="1">
    <source>
        <dbReference type="ARBA" id="ARBA00000085"/>
    </source>
</evidence>
<dbReference type="SMART" id="SM00304">
    <property type="entry name" value="HAMP"/>
    <property type="match status" value="1"/>
</dbReference>
<dbReference type="SUPFAM" id="SSF55874">
    <property type="entry name" value="ATPase domain of HSP90 chaperone/DNA topoisomerase II/histidine kinase"/>
    <property type="match status" value="1"/>
</dbReference>
<protein>
    <recommendedName>
        <fullName evidence="4">histidine kinase</fullName>
        <ecNumber evidence="4">2.7.13.3</ecNumber>
    </recommendedName>
</protein>
<dbReference type="CDD" id="cd06225">
    <property type="entry name" value="HAMP"/>
    <property type="match status" value="1"/>
</dbReference>
<keyword evidence="11" id="KW-0067">ATP-binding</keyword>
<dbReference type="SUPFAM" id="SSF47384">
    <property type="entry name" value="Homodimeric domain of signal transducing histidine kinase"/>
    <property type="match status" value="1"/>
</dbReference>
<evidence type="ECO:0000259" key="16">
    <source>
        <dbReference type="PROSITE" id="PS50109"/>
    </source>
</evidence>
<organism evidence="18 19">
    <name type="scientific">Salibacterium halotolerans</name>
    <dbReference type="NCBI Taxonomy" id="1884432"/>
    <lineage>
        <taxon>Bacteria</taxon>
        <taxon>Bacillati</taxon>
        <taxon>Bacillota</taxon>
        <taxon>Bacilli</taxon>
        <taxon>Bacillales</taxon>
        <taxon>Bacillaceae</taxon>
    </lineage>
</organism>
<dbReference type="SMART" id="SM00387">
    <property type="entry name" value="HATPase_c"/>
    <property type="match status" value="1"/>
</dbReference>
<keyword evidence="9" id="KW-0547">Nucleotide-binding</keyword>
<evidence type="ECO:0000256" key="6">
    <source>
        <dbReference type="ARBA" id="ARBA00022553"/>
    </source>
</evidence>